<dbReference type="Pfam" id="PF00246">
    <property type="entry name" value="Peptidase_M14"/>
    <property type="match status" value="1"/>
</dbReference>
<dbReference type="EMBL" id="SKCS01000394">
    <property type="protein sequence ID" value="TNN09526.1"/>
    <property type="molecule type" value="Genomic_DNA"/>
</dbReference>
<dbReference type="InterPro" id="IPR040626">
    <property type="entry name" value="Pepdidase_M14_N"/>
</dbReference>
<dbReference type="GO" id="GO:0006508">
    <property type="term" value="P:proteolysis"/>
    <property type="evidence" value="ECO:0007669"/>
    <property type="project" value="InterPro"/>
</dbReference>
<feature type="active site" description="Proton donor/acceptor" evidence="3">
    <location>
        <position position="572"/>
    </location>
</feature>
<feature type="domain" description="Peptidase M14" evidence="5">
    <location>
        <begin position="314"/>
        <end position="609"/>
    </location>
</feature>
<name>A0A4Z2CZ47_SCHJA</name>
<feature type="region of interest" description="Disordered" evidence="4">
    <location>
        <begin position="641"/>
        <end position="663"/>
    </location>
</feature>
<dbReference type="OrthoDB" id="10253041at2759"/>
<proteinExistence type="inferred from homology"/>
<dbReference type="GO" id="GO:0004181">
    <property type="term" value="F:metallocarboxypeptidase activity"/>
    <property type="evidence" value="ECO:0007669"/>
    <property type="project" value="InterPro"/>
</dbReference>
<feature type="compositionally biased region" description="Basic residues" evidence="4">
    <location>
        <begin position="675"/>
        <end position="687"/>
    </location>
</feature>
<protein>
    <submittedName>
        <fullName evidence="6">Cytosolic carboxypeptidase 2 isoform 2</fullName>
    </submittedName>
</protein>
<reference evidence="6 7" key="1">
    <citation type="submission" date="2019-03" db="EMBL/GenBank/DDBJ databases">
        <title>An improved genome assembly of the fluke Schistosoma japonicum.</title>
        <authorList>
            <person name="Hu W."/>
            <person name="Luo F."/>
            <person name="Yin M."/>
            <person name="Mo X."/>
            <person name="Sun C."/>
            <person name="Wu Q."/>
            <person name="Zhu B."/>
            <person name="Xiang M."/>
            <person name="Wang J."/>
            <person name="Wang Y."/>
            <person name="Zhang T."/>
            <person name="Xu B."/>
            <person name="Zheng H."/>
            <person name="Feng Z."/>
        </authorList>
    </citation>
    <scope>NUCLEOTIDE SEQUENCE [LARGE SCALE GENOMIC DNA]</scope>
    <source>
        <strain evidence="6">HuSjv2</strain>
        <tissue evidence="6">Worms</tissue>
    </source>
</reference>
<evidence type="ECO:0000256" key="1">
    <source>
        <dbReference type="ARBA" id="ARBA00001947"/>
    </source>
</evidence>
<comment type="similarity">
    <text evidence="2 3">Belongs to the peptidase M14 family.</text>
</comment>
<dbReference type="InterPro" id="IPR000834">
    <property type="entry name" value="Peptidase_M14"/>
</dbReference>
<dbReference type="PROSITE" id="PS52035">
    <property type="entry name" value="PEPTIDASE_M14"/>
    <property type="match status" value="1"/>
</dbReference>
<dbReference type="PANTHER" id="PTHR12756:SF45">
    <property type="entry name" value="CYTOSOLIC CARBOXYPEPTIDASE NNA1"/>
    <property type="match status" value="1"/>
</dbReference>
<feature type="compositionally biased region" description="Low complexity" evidence="4">
    <location>
        <begin position="645"/>
        <end position="660"/>
    </location>
</feature>
<feature type="compositionally biased region" description="Basic and acidic residues" evidence="4">
    <location>
        <begin position="688"/>
        <end position="707"/>
    </location>
</feature>
<dbReference type="InterPro" id="IPR050821">
    <property type="entry name" value="Cytosolic_carboxypeptidase"/>
</dbReference>
<feature type="region of interest" description="Disordered" evidence="4">
    <location>
        <begin position="675"/>
        <end position="714"/>
    </location>
</feature>
<evidence type="ECO:0000313" key="7">
    <source>
        <dbReference type="Proteomes" id="UP000311919"/>
    </source>
</evidence>
<keyword evidence="6" id="KW-0645">Protease</keyword>
<dbReference type="Proteomes" id="UP000311919">
    <property type="component" value="Unassembled WGS sequence"/>
</dbReference>
<keyword evidence="7" id="KW-1185">Reference proteome</keyword>
<dbReference type="GO" id="GO:0008270">
    <property type="term" value="F:zinc ion binding"/>
    <property type="evidence" value="ECO:0007669"/>
    <property type="project" value="InterPro"/>
</dbReference>
<accession>A0A4Z2CZ47</accession>
<keyword evidence="6" id="KW-0121">Carboxypeptidase</keyword>
<sequence>MIAETINNRDAFSTKMLESSGNNNHIKKEWIEKVLRKPKDVLKTRQIYYSLLNNGKMSAKLSRPKAINYDHWISCKPNLIRWPLNFEIIPERIFHINKPPPQRERLYKPTGNEIQPAMSGEYNNDNHKINTIVFQYEPMIGKFFTTSKIDGNIGQSTNLPNDFNFLKFESRFECGNLSKAICTGPYEYELYLRPDLYTKKYTQWFYFRVQNTENVNSYRFTIVNFYKSTSLFGQGMRPLMYSEKMATLNGIGWRRVGTEINYYQTKFMELTAKKLQFKSKSQKDDAYKLQHAYSLTWKFTFPYPNDTVYFAACYPYTYTQLREYLNQLALDSSIQKICQQTILCYTLANNPVPLLTITEPYDYDNDNQNSNKLQSDTETQSVDAPNNNKPLVKKRCVVVTARVHPGETQGSWMMKGLMDFLISTDPDAKVLRSNFMFKLVPMLNPDGVIVGNYRCSLSGCDLNRKYTSSLKRFFPTIWHTKQMIANIMKEYEVVVYCDLHGHSRKQQMFIYGCKSQTPEKQYCSRIFPAMLGKNIPELFNFDKCKFAVQKEKEGTGRIVMWKEGITNSYTLEATFCGTTGNELEEGYHFNSIDFEKMGSQFCDTLLDYIDPDHSKMEHIMEYLKNRSISLKMSKVNESEDGLFTSDDSGSDSSDVGSDSSNCDELPAYYAYVLQKSKKKGKSKRQMSQKREARSTNKKETQSKKDAGTNHCVMT</sequence>
<evidence type="ECO:0000256" key="3">
    <source>
        <dbReference type="PROSITE-ProRule" id="PRU01379"/>
    </source>
</evidence>
<dbReference type="SUPFAM" id="SSF53187">
    <property type="entry name" value="Zn-dependent exopeptidases"/>
    <property type="match status" value="1"/>
</dbReference>
<dbReference type="Gene3D" id="2.60.40.3120">
    <property type="match status" value="1"/>
</dbReference>
<dbReference type="PANTHER" id="PTHR12756">
    <property type="entry name" value="CYTOSOLIC CARBOXYPEPTIDASE"/>
    <property type="match status" value="1"/>
</dbReference>
<feature type="region of interest" description="Disordered" evidence="4">
    <location>
        <begin position="366"/>
        <end position="385"/>
    </location>
</feature>
<evidence type="ECO:0000313" key="6">
    <source>
        <dbReference type="EMBL" id="TNN09526.1"/>
    </source>
</evidence>
<dbReference type="CDD" id="cd06907">
    <property type="entry name" value="M14_AGBL2-3_like"/>
    <property type="match status" value="1"/>
</dbReference>
<evidence type="ECO:0000259" key="5">
    <source>
        <dbReference type="PROSITE" id="PS52035"/>
    </source>
</evidence>
<comment type="cofactor">
    <cofactor evidence="1">
        <name>Zn(2+)</name>
        <dbReference type="ChEBI" id="CHEBI:29105"/>
    </cofactor>
</comment>
<keyword evidence="6" id="KW-0378">Hydrolase</keyword>
<dbReference type="Gene3D" id="3.40.630.10">
    <property type="entry name" value="Zn peptidases"/>
    <property type="match status" value="1"/>
</dbReference>
<evidence type="ECO:0000256" key="2">
    <source>
        <dbReference type="ARBA" id="ARBA00005988"/>
    </source>
</evidence>
<gene>
    <name evidence="6" type="ORF">EWB00_006239</name>
</gene>
<evidence type="ECO:0000256" key="4">
    <source>
        <dbReference type="SAM" id="MobiDB-lite"/>
    </source>
</evidence>
<dbReference type="Pfam" id="PF18027">
    <property type="entry name" value="Pepdidase_M14_N"/>
    <property type="match status" value="1"/>
</dbReference>
<organism evidence="6 7">
    <name type="scientific">Schistosoma japonicum</name>
    <name type="common">Blood fluke</name>
    <dbReference type="NCBI Taxonomy" id="6182"/>
    <lineage>
        <taxon>Eukaryota</taxon>
        <taxon>Metazoa</taxon>
        <taxon>Spiralia</taxon>
        <taxon>Lophotrochozoa</taxon>
        <taxon>Platyhelminthes</taxon>
        <taxon>Trematoda</taxon>
        <taxon>Digenea</taxon>
        <taxon>Strigeidida</taxon>
        <taxon>Schistosomatoidea</taxon>
        <taxon>Schistosomatidae</taxon>
        <taxon>Schistosoma</taxon>
    </lineage>
</organism>
<dbReference type="AlphaFoldDB" id="A0A4Z2CZ47"/>
<comment type="caution">
    <text evidence="6">The sequence shown here is derived from an EMBL/GenBank/DDBJ whole genome shotgun (WGS) entry which is preliminary data.</text>
</comment>